<accession>A0A1H9CZ16</accession>
<dbReference type="AlphaFoldDB" id="A0A1H9CZ16"/>
<protein>
    <recommendedName>
        <fullName evidence="3">Methylase</fullName>
    </recommendedName>
</protein>
<dbReference type="InterPro" id="IPR029063">
    <property type="entry name" value="SAM-dependent_MTases_sf"/>
</dbReference>
<dbReference type="STRING" id="355243.SAMN03080615_00250"/>
<evidence type="ECO:0008006" key="3">
    <source>
        <dbReference type="Google" id="ProtNLM"/>
    </source>
</evidence>
<dbReference type="Proteomes" id="UP000198749">
    <property type="component" value="Unassembled WGS sequence"/>
</dbReference>
<dbReference type="Pfam" id="PF06080">
    <property type="entry name" value="DUF938"/>
    <property type="match status" value="1"/>
</dbReference>
<dbReference type="RefSeq" id="WP_217647367.1">
    <property type="nucleotide sequence ID" value="NZ_AP025284.1"/>
</dbReference>
<dbReference type="CDD" id="cd02440">
    <property type="entry name" value="AdoMet_MTases"/>
    <property type="match status" value="1"/>
</dbReference>
<dbReference type="InterPro" id="IPR010342">
    <property type="entry name" value="DUF938"/>
</dbReference>
<proteinExistence type="predicted"/>
<name>A0A1H9CZ16_9GAMM</name>
<evidence type="ECO:0000313" key="1">
    <source>
        <dbReference type="EMBL" id="SEQ06492.1"/>
    </source>
</evidence>
<evidence type="ECO:0000313" key="2">
    <source>
        <dbReference type="Proteomes" id="UP000198749"/>
    </source>
</evidence>
<organism evidence="1 2">
    <name type="scientific">Amphritea atlantica</name>
    <dbReference type="NCBI Taxonomy" id="355243"/>
    <lineage>
        <taxon>Bacteria</taxon>
        <taxon>Pseudomonadati</taxon>
        <taxon>Pseudomonadota</taxon>
        <taxon>Gammaproteobacteria</taxon>
        <taxon>Oceanospirillales</taxon>
        <taxon>Oceanospirillaceae</taxon>
        <taxon>Amphritea</taxon>
    </lineage>
</organism>
<dbReference type="PANTHER" id="PTHR20974:SF0">
    <property type="entry name" value="UPF0585 PROTEIN CG18661"/>
    <property type="match status" value="1"/>
</dbReference>
<reference evidence="2" key="1">
    <citation type="submission" date="2016-10" db="EMBL/GenBank/DDBJ databases">
        <authorList>
            <person name="Varghese N."/>
            <person name="Submissions S."/>
        </authorList>
    </citation>
    <scope>NUCLEOTIDE SEQUENCE [LARGE SCALE GENOMIC DNA]</scope>
    <source>
        <strain evidence="2">DSM 18887</strain>
    </source>
</reference>
<dbReference type="SUPFAM" id="SSF53335">
    <property type="entry name" value="S-adenosyl-L-methionine-dependent methyltransferases"/>
    <property type="match status" value="1"/>
</dbReference>
<sequence length="205" mass="22710">MTEARDFIAFSPSAARNCQPILQQLTSLLSGDESVLEIGSGNGQHAVYFTEQLTGLRWLPSEVAPQLPLLQTNLDAHGCANIDEPVVLDLRHQNWDNGLPEVDLIFSANTLHIISWTEVVSLFARAEAVLKPAGRVILYGPFRYNNAFTSESNAEFDHWLKARNPDSGVRDFEQVNSLAHAANLMLECDIGMPANNQLLVWRRGG</sequence>
<keyword evidence="2" id="KW-1185">Reference proteome</keyword>
<gene>
    <name evidence="1" type="ORF">SAMN03080615_00250</name>
</gene>
<dbReference type="Gene3D" id="3.40.50.150">
    <property type="entry name" value="Vaccinia Virus protein VP39"/>
    <property type="match status" value="1"/>
</dbReference>
<dbReference type="PANTHER" id="PTHR20974">
    <property type="entry name" value="UPF0585 PROTEIN CG18661"/>
    <property type="match status" value="1"/>
</dbReference>
<dbReference type="EMBL" id="FOGB01000001">
    <property type="protein sequence ID" value="SEQ06492.1"/>
    <property type="molecule type" value="Genomic_DNA"/>
</dbReference>